<organism evidence="2 3">
    <name type="scientific">Candidatus Magnetoglobus multicellularis str. Araruama</name>
    <dbReference type="NCBI Taxonomy" id="890399"/>
    <lineage>
        <taxon>Bacteria</taxon>
        <taxon>Pseudomonadati</taxon>
        <taxon>Thermodesulfobacteriota</taxon>
        <taxon>Desulfobacteria</taxon>
        <taxon>Desulfobacterales</taxon>
        <taxon>Desulfobacteraceae</taxon>
        <taxon>Candidatus Magnetoglobus</taxon>
    </lineage>
</organism>
<name>A0A1V1NXE3_9BACT</name>
<comment type="caution">
    <text evidence="2">The sequence shown here is derived from an EMBL/GenBank/DDBJ whole genome shotgun (WGS) entry which is preliminary data.</text>
</comment>
<keyword evidence="1" id="KW-1133">Transmembrane helix</keyword>
<dbReference type="EMBL" id="ATBP01001478">
    <property type="protein sequence ID" value="ETR67257.1"/>
    <property type="molecule type" value="Genomic_DNA"/>
</dbReference>
<gene>
    <name evidence="2" type="ORF">OMM_11798</name>
</gene>
<proteinExistence type="predicted"/>
<keyword evidence="1" id="KW-0812">Transmembrane</keyword>
<feature type="transmembrane region" description="Helical" evidence="1">
    <location>
        <begin position="20"/>
        <end position="40"/>
    </location>
</feature>
<protein>
    <submittedName>
        <fullName evidence="2">Uncharacterized protein</fullName>
    </submittedName>
</protein>
<evidence type="ECO:0000256" key="1">
    <source>
        <dbReference type="SAM" id="Phobius"/>
    </source>
</evidence>
<accession>A0A1V1NXE3</accession>
<evidence type="ECO:0000313" key="3">
    <source>
        <dbReference type="Proteomes" id="UP000189670"/>
    </source>
</evidence>
<keyword evidence="1" id="KW-0472">Membrane</keyword>
<dbReference type="AlphaFoldDB" id="A0A1V1NXE3"/>
<dbReference type="Proteomes" id="UP000189670">
    <property type="component" value="Unassembled WGS sequence"/>
</dbReference>
<reference evidence="3" key="1">
    <citation type="submission" date="2012-11" db="EMBL/GenBank/DDBJ databases">
        <authorList>
            <person name="Lucero-Rivera Y.E."/>
            <person name="Tovar-Ramirez D."/>
        </authorList>
    </citation>
    <scope>NUCLEOTIDE SEQUENCE [LARGE SCALE GENOMIC DNA]</scope>
    <source>
        <strain evidence="3">Araruama</strain>
    </source>
</reference>
<evidence type="ECO:0000313" key="2">
    <source>
        <dbReference type="EMBL" id="ETR67257.1"/>
    </source>
</evidence>
<sequence length="94" mass="10736">MPEKIKFKNSLSTRLLKVIFGSYCVVTIIVTMFQLFAEYYHTKQSIAKEIQLLPKTFGDGIAESLWMFNDSLLFSILIGMNEIPIVSGIKIEDK</sequence>
<feature type="non-terminal residue" evidence="2">
    <location>
        <position position="94"/>
    </location>
</feature>